<evidence type="ECO:0000256" key="1">
    <source>
        <dbReference type="ARBA" id="ARBA00004141"/>
    </source>
</evidence>
<feature type="domain" description="CBS" evidence="9">
    <location>
        <begin position="199"/>
        <end position="257"/>
    </location>
</feature>
<protein>
    <submittedName>
        <fullName evidence="10">Mg/Co/Ni transporter MgtE, CBS domain-containing</fullName>
    </submittedName>
</protein>
<feature type="transmembrane region" description="Helical" evidence="8">
    <location>
        <begin position="311"/>
        <end position="337"/>
    </location>
</feature>
<dbReference type="Gene3D" id="1.25.60.10">
    <property type="entry name" value="MgtE N-terminal domain-like"/>
    <property type="match status" value="1"/>
</dbReference>
<comment type="similarity">
    <text evidence="2">Belongs to the SLC41A transporter family.</text>
</comment>
<keyword evidence="3" id="KW-0813">Transport</keyword>
<dbReference type="EMBL" id="UOGE01000093">
    <property type="protein sequence ID" value="VAX24311.1"/>
    <property type="molecule type" value="Genomic_DNA"/>
</dbReference>
<sequence>MQEKDKAQEVLSELSSGAVSIARLAEKYHQADIAAAINRIDDNELIIKILSELGNDIGSEVLTHLNEETREIILEKFSTEKLGDFIEEMSSDDAADILAEVEVERAEDILDNVSEEVEQDVQRLMEYPEDTAGGLMQTELVSSPGHFTVAEAIDNLKGMTEEIGDFHNIFVIDKDRKLTGVLPLQKLIISPNEARIDSLLEGQKPIAVTVDTDQEEVANIFMKYDLVSIPVVDGAGKLLGRIMFDDIADVLEEEADEDIMMMVGADDEALASTHSAIDTARYRFPWLGSSLLGGFITGALILNFKATLSEALALVAFIPVVMGISGNVGAQSSALVIRSLATGRLDAASLKGYIYKELKVGFLLGSGCGLLAGVGAYIWIGSGVLGFVVGVSIMISLVFAAIMGAVIPLVFKWLKVDPAIAGGPITLAMNDITGILIFFAMAAILLAGIGL</sequence>
<feature type="transmembrane region" description="Helical" evidence="8">
    <location>
        <begin position="284"/>
        <end position="305"/>
    </location>
</feature>
<dbReference type="Gene3D" id="1.10.357.20">
    <property type="entry name" value="SLC41 divalent cation transporters, integral membrane domain"/>
    <property type="match status" value="1"/>
</dbReference>
<name>A0A3B1CCD4_9ZZZZ</name>
<dbReference type="CDD" id="cd04606">
    <property type="entry name" value="CBS_pair_Mg_transporter"/>
    <property type="match status" value="1"/>
</dbReference>
<dbReference type="SUPFAM" id="SSF54631">
    <property type="entry name" value="CBS-domain pair"/>
    <property type="match status" value="1"/>
</dbReference>
<evidence type="ECO:0000256" key="8">
    <source>
        <dbReference type="SAM" id="Phobius"/>
    </source>
</evidence>
<evidence type="ECO:0000256" key="7">
    <source>
        <dbReference type="ARBA" id="ARBA00023136"/>
    </source>
</evidence>
<feature type="transmembrane region" description="Helical" evidence="8">
    <location>
        <begin position="358"/>
        <end position="380"/>
    </location>
</feature>
<dbReference type="AlphaFoldDB" id="A0A3B1CCD4"/>
<comment type="subcellular location">
    <subcellularLocation>
        <location evidence="1">Membrane</location>
        <topology evidence="1">Multi-pass membrane protein</topology>
    </subcellularLocation>
</comment>
<keyword evidence="5" id="KW-0460">Magnesium</keyword>
<dbReference type="SMART" id="SM00924">
    <property type="entry name" value="MgtE_N"/>
    <property type="match status" value="1"/>
</dbReference>
<dbReference type="PROSITE" id="PS51371">
    <property type="entry name" value="CBS"/>
    <property type="match status" value="1"/>
</dbReference>
<dbReference type="InterPro" id="IPR006668">
    <property type="entry name" value="Mg_transptr_MgtE_intracell_dom"/>
</dbReference>
<accession>A0A3B1CCD4</accession>
<proteinExistence type="inferred from homology"/>
<dbReference type="SUPFAM" id="SSF158791">
    <property type="entry name" value="MgtE N-terminal domain-like"/>
    <property type="match status" value="1"/>
</dbReference>
<dbReference type="InterPro" id="IPR036739">
    <property type="entry name" value="SLC41_membr_dom_sf"/>
</dbReference>
<dbReference type="NCBIfam" id="TIGR00400">
    <property type="entry name" value="mgtE"/>
    <property type="match status" value="1"/>
</dbReference>
<evidence type="ECO:0000256" key="3">
    <source>
        <dbReference type="ARBA" id="ARBA00022448"/>
    </source>
</evidence>
<dbReference type="InterPro" id="IPR038076">
    <property type="entry name" value="MgtE_N_sf"/>
</dbReference>
<dbReference type="PANTHER" id="PTHR43773">
    <property type="entry name" value="MAGNESIUM TRANSPORTER MGTE"/>
    <property type="match status" value="1"/>
</dbReference>
<keyword evidence="6 8" id="KW-1133">Transmembrane helix</keyword>
<organism evidence="10">
    <name type="scientific">hydrothermal vent metagenome</name>
    <dbReference type="NCBI Taxonomy" id="652676"/>
    <lineage>
        <taxon>unclassified sequences</taxon>
        <taxon>metagenomes</taxon>
        <taxon>ecological metagenomes</taxon>
    </lineage>
</organism>
<gene>
    <name evidence="10" type="ORF">MNBD_NITROSPINAE02-122</name>
</gene>
<dbReference type="GO" id="GO:0016020">
    <property type="term" value="C:membrane"/>
    <property type="evidence" value="ECO:0007669"/>
    <property type="project" value="UniProtKB-SubCell"/>
</dbReference>
<keyword evidence="7 8" id="KW-0472">Membrane</keyword>
<dbReference type="SMART" id="SM00116">
    <property type="entry name" value="CBS"/>
    <property type="match status" value="1"/>
</dbReference>
<evidence type="ECO:0000256" key="2">
    <source>
        <dbReference type="ARBA" id="ARBA00009749"/>
    </source>
</evidence>
<evidence type="ECO:0000256" key="6">
    <source>
        <dbReference type="ARBA" id="ARBA00022989"/>
    </source>
</evidence>
<dbReference type="SUPFAM" id="SSF161093">
    <property type="entry name" value="MgtE membrane domain-like"/>
    <property type="match status" value="1"/>
</dbReference>
<dbReference type="InterPro" id="IPR046342">
    <property type="entry name" value="CBS_dom_sf"/>
</dbReference>
<dbReference type="InterPro" id="IPR006669">
    <property type="entry name" value="MgtE_transporter"/>
</dbReference>
<dbReference type="Pfam" id="PF01769">
    <property type="entry name" value="MgtE"/>
    <property type="match status" value="1"/>
</dbReference>
<dbReference type="Pfam" id="PF03448">
    <property type="entry name" value="MgtE_N"/>
    <property type="match status" value="1"/>
</dbReference>
<dbReference type="InterPro" id="IPR000644">
    <property type="entry name" value="CBS_dom"/>
</dbReference>
<dbReference type="GO" id="GO:0015095">
    <property type="term" value="F:magnesium ion transmembrane transporter activity"/>
    <property type="evidence" value="ECO:0007669"/>
    <property type="project" value="InterPro"/>
</dbReference>
<evidence type="ECO:0000313" key="10">
    <source>
        <dbReference type="EMBL" id="VAX24311.1"/>
    </source>
</evidence>
<dbReference type="Pfam" id="PF00571">
    <property type="entry name" value="CBS"/>
    <property type="match status" value="1"/>
</dbReference>
<evidence type="ECO:0000256" key="5">
    <source>
        <dbReference type="ARBA" id="ARBA00022842"/>
    </source>
</evidence>
<dbReference type="Gene3D" id="3.10.580.10">
    <property type="entry name" value="CBS-domain"/>
    <property type="match status" value="1"/>
</dbReference>
<feature type="transmembrane region" description="Helical" evidence="8">
    <location>
        <begin position="386"/>
        <end position="411"/>
    </location>
</feature>
<evidence type="ECO:0000256" key="4">
    <source>
        <dbReference type="ARBA" id="ARBA00022692"/>
    </source>
</evidence>
<reference evidence="10" key="1">
    <citation type="submission" date="2018-06" db="EMBL/GenBank/DDBJ databases">
        <authorList>
            <person name="Zhirakovskaya E."/>
        </authorList>
    </citation>
    <scope>NUCLEOTIDE SEQUENCE</scope>
</reference>
<feature type="transmembrane region" description="Helical" evidence="8">
    <location>
        <begin position="432"/>
        <end position="450"/>
    </location>
</feature>
<keyword evidence="4 8" id="KW-0812">Transmembrane</keyword>
<dbReference type="PANTHER" id="PTHR43773:SF1">
    <property type="entry name" value="MAGNESIUM TRANSPORTER MGTE"/>
    <property type="match status" value="1"/>
</dbReference>
<dbReference type="InterPro" id="IPR006667">
    <property type="entry name" value="SLC41_membr_dom"/>
</dbReference>
<evidence type="ECO:0000259" key="9">
    <source>
        <dbReference type="PROSITE" id="PS51371"/>
    </source>
</evidence>